<evidence type="ECO:0000259" key="7">
    <source>
        <dbReference type="Pfam" id="PF15711"/>
    </source>
</evidence>
<protein>
    <recommendedName>
        <fullName evidence="7">ILEI/PANDER domain-containing protein</fullName>
    </recommendedName>
</protein>
<comment type="subcellular location">
    <subcellularLocation>
        <location evidence="1">Secreted</location>
    </subcellularLocation>
</comment>
<dbReference type="InterPro" id="IPR039477">
    <property type="entry name" value="ILEI/PANDER_dom"/>
</dbReference>
<feature type="domain" description="ILEI/PANDER" evidence="7">
    <location>
        <begin position="219"/>
        <end position="309"/>
    </location>
</feature>
<comment type="caution">
    <text evidence="8">The sequence shown here is derived from an EMBL/GenBank/DDBJ whole genome shotgun (WGS) entry which is preliminary data.</text>
</comment>
<dbReference type="EMBL" id="CAUYUJ010017565">
    <property type="protein sequence ID" value="CAK0875845.1"/>
    <property type="molecule type" value="Genomic_DNA"/>
</dbReference>
<evidence type="ECO:0000256" key="3">
    <source>
        <dbReference type="ARBA" id="ARBA00022525"/>
    </source>
</evidence>
<evidence type="ECO:0000313" key="8">
    <source>
        <dbReference type="EMBL" id="CAK0875845.1"/>
    </source>
</evidence>
<name>A0ABN9VU29_9DINO</name>
<feature type="chain" id="PRO_5046652996" description="ILEI/PANDER domain-containing protein" evidence="6">
    <location>
        <begin position="20"/>
        <end position="690"/>
    </location>
</feature>
<evidence type="ECO:0000256" key="1">
    <source>
        <dbReference type="ARBA" id="ARBA00004613"/>
    </source>
</evidence>
<evidence type="ECO:0000313" key="9">
    <source>
        <dbReference type="Proteomes" id="UP001189429"/>
    </source>
</evidence>
<feature type="signal peptide" evidence="6">
    <location>
        <begin position="1"/>
        <end position="19"/>
    </location>
</feature>
<evidence type="ECO:0000256" key="2">
    <source>
        <dbReference type="ARBA" id="ARBA00010905"/>
    </source>
</evidence>
<dbReference type="InterPro" id="IPR039220">
    <property type="entry name" value="FAM3"/>
</dbReference>
<keyword evidence="5" id="KW-1015">Disulfide bond</keyword>
<dbReference type="Proteomes" id="UP001189429">
    <property type="component" value="Unassembled WGS sequence"/>
</dbReference>
<feature type="domain" description="ILEI/PANDER" evidence="7">
    <location>
        <begin position="70"/>
        <end position="161"/>
    </location>
</feature>
<dbReference type="Pfam" id="PF15711">
    <property type="entry name" value="ILEI"/>
    <property type="match status" value="2"/>
</dbReference>
<keyword evidence="4 6" id="KW-0732">Signal</keyword>
<evidence type="ECO:0000256" key="6">
    <source>
        <dbReference type="SAM" id="SignalP"/>
    </source>
</evidence>
<gene>
    <name evidence="8" type="ORF">PCOR1329_LOCUS60411</name>
</gene>
<dbReference type="PANTHER" id="PTHR14592">
    <property type="entry name" value="UNCHARACTERIZED FAM3"/>
    <property type="match status" value="1"/>
</dbReference>
<proteinExistence type="inferred from homology"/>
<dbReference type="PROSITE" id="PS52031">
    <property type="entry name" value="GG_LECTIN"/>
    <property type="match status" value="1"/>
</dbReference>
<accession>A0ABN9VU29</accession>
<keyword evidence="3" id="KW-0964">Secreted</keyword>
<keyword evidence="9" id="KW-1185">Reference proteome</keyword>
<evidence type="ECO:0000256" key="5">
    <source>
        <dbReference type="ARBA" id="ARBA00023157"/>
    </source>
</evidence>
<comment type="similarity">
    <text evidence="2">Belongs to the FAM3 family.</text>
</comment>
<feature type="non-terminal residue" evidence="8">
    <location>
        <position position="690"/>
    </location>
</feature>
<sequence>MLSARRALLAALTLLRLRGSPPPDGAEEAVGGAACKAARVSSLGRDADPENRGDVRFWLGGEELAVETSRGVNLVVVSPKTQEVVSAQAYDTWSQPGPESGRLRSDLEALPEGQVVLMGVNDTGMMEAMREQLAEALGSVGVTHLEHTFRASYALIGSKGGPAVAEDQASDRVAEVAGRIPCSAGCSIARVVSKEGFLQDGLPAFFLGGQRLEPELAAGISIVTFDPVSEEATGARSFPADADAQAEGGLSSYVASLPSDTIALVAVSGVRLSSLRRDTVRVLTALGASEPLLGRQGHEGYALIGSKGGWAVAEGVGEPAVVEGPLPCHGPGGVPTELPRGSGDFPGSSAEESNAAWPGGWQPQTLAEWPKDDYGAPEPCWKITVLRDVAGGWPGRCADLEPVGDGGAGPEACARLCRQSARCSAWRFGPGGCRHGQGVACDAAGDWERGAASQRLQRGEVRVLKKLERLEVVGLLRLSFESGARGSHSGALSHCREWCYSSIYCQYWQFSSRGECFVEAPSINESAAHYPLIVGLGARIEGSAAESMVEGEYIQHFCPPRPLSLREAQVVINRHVHEPEWWLEEAPSDAWPSGSVLASAEGWPHGAQPPPLAAWPKDAGGAPLPCRKMTILDSARGLLDSWSGDWLRRAEGAHADCQQACLWNTSCAAWAVTDTHACFHASTGPGPKDR</sequence>
<evidence type="ECO:0000256" key="4">
    <source>
        <dbReference type="ARBA" id="ARBA00022729"/>
    </source>
</evidence>
<organism evidence="8 9">
    <name type="scientific">Prorocentrum cordatum</name>
    <dbReference type="NCBI Taxonomy" id="2364126"/>
    <lineage>
        <taxon>Eukaryota</taxon>
        <taxon>Sar</taxon>
        <taxon>Alveolata</taxon>
        <taxon>Dinophyceae</taxon>
        <taxon>Prorocentrales</taxon>
        <taxon>Prorocentraceae</taxon>
        <taxon>Prorocentrum</taxon>
    </lineage>
</organism>
<reference evidence="8" key="1">
    <citation type="submission" date="2023-10" db="EMBL/GenBank/DDBJ databases">
        <authorList>
            <person name="Chen Y."/>
            <person name="Shah S."/>
            <person name="Dougan E. K."/>
            <person name="Thang M."/>
            <person name="Chan C."/>
        </authorList>
    </citation>
    <scope>NUCLEOTIDE SEQUENCE [LARGE SCALE GENOMIC DNA]</scope>
</reference>